<evidence type="ECO:0000256" key="3">
    <source>
        <dbReference type="ARBA" id="ARBA00022723"/>
    </source>
</evidence>
<keyword evidence="5" id="KW-0464">Manganese</keyword>
<keyword evidence="3 6" id="KW-0479">Metal-binding</keyword>
<dbReference type="AlphaFoldDB" id="A0AAF0IXQ2"/>
<keyword evidence="10" id="KW-0031">Aminopeptidase</keyword>
<evidence type="ECO:0000256" key="6">
    <source>
        <dbReference type="RuleBase" id="RU000590"/>
    </source>
</evidence>
<sequence>MGCLASRPSAAARAVDEKRALLAEWAQENVKTYTDTSARLSALRKQLAAEKLDAYIVPTEDAHASEYTAPCDQRREFISGFTGSAGMAIVLQDSAHLFTDGRYHIQAGQQLDDNWTLHKVGRPGVQDWPEWLCGALQPNSRVGIDATLIAYSTARELAASLASSQIQLCYVPENLVDAVWTSRPAPVLNHVYEHPLKYAGVPAADKLRDLRAWLQKQGQDRAYVLSSLDEIAWLLNLRGASIPCNPVFPAYAVVTQEEAALFVDARLVREVSGYLAAIPVSVHAYEDVWEWIRSLRSSGMHLYFHEKASAALVDAASEAQATILPAASVVALAKARKNETEQNGLRAAYMRDGAAWVRWAAWLDEAMARGACIDERQAADRFAEIRREDPLYAMESYDAISATGPNAALPHYETPQEHSRVIDRASPYLNDSGAQYHDGTIDTTRTVHFGTPSYEQKRAYTRVLQGHSALARARFPAGTTGAQLDMLARQPLFQDGYNYLHGTGHGIGSFLNVHEGPYGFSSSSGGSKTPVALEEGMAVSDEPGFYEEGEFGIRIESVFLVQKLGTFRDFGGKWLGFELLTRVPINTKMIDFGLLSRDEKVWLRLHNELVKRDLLPMVQHDPRAVRWLRRQ</sequence>
<dbReference type="Gene3D" id="3.90.230.10">
    <property type="entry name" value="Creatinase/methionine aminopeptidase superfamily"/>
    <property type="match status" value="1"/>
</dbReference>
<dbReference type="FunFam" id="3.40.350.10:FF:000003">
    <property type="entry name" value="Xaa-pro aminopeptidase P"/>
    <property type="match status" value="1"/>
</dbReference>
<comment type="similarity">
    <text evidence="2 6">Belongs to the peptidase M24B family.</text>
</comment>
<feature type="domain" description="Creatinase N-terminal" evidence="8">
    <location>
        <begin position="39"/>
        <end position="164"/>
    </location>
</feature>
<dbReference type="Pfam" id="PF00557">
    <property type="entry name" value="Peptidase_M24"/>
    <property type="match status" value="1"/>
</dbReference>
<reference evidence="10" key="1">
    <citation type="submission" date="2023-03" db="EMBL/GenBank/DDBJ databases">
        <title>Mating type loci evolution in Malassezia.</title>
        <authorList>
            <person name="Coelho M.A."/>
        </authorList>
    </citation>
    <scope>NUCLEOTIDE SEQUENCE</scope>
    <source>
        <strain evidence="10">CBS 7876</strain>
    </source>
</reference>
<name>A0AAF0IXQ2_9BASI</name>
<organism evidence="10 11">
    <name type="scientific">Malassezia obtusa</name>
    <dbReference type="NCBI Taxonomy" id="76774"/>
    <lineage>
        <taxon>Eukaryota</taxon>
        <taxon>Fungi</taxon>
        <taxon>Dikarya</taxon>
        <taxon>Basidiomycota</taxon>
        <taxon>Ustilaginomycotina</taxon>
        <taxon>Malasseziomycetes</taxon>
        <taxon>Malasseziales</taxon>
        <taxon>Malasseziaceae</taxon>
        <taxon>Malassezia</taxon>
    </lineage>
</organism>
<dbReference type="InterPro" id="IPR036005">
    <property type="entry name" value="Creatinase/aminopeptidase-like"/>
</dbReference>
<dbReference type="Pfam" id="PF16189">
    <property type="entry name" value="Creatinase_N_2"/>
    <property type="match status" value="1"/>
</dbReference>
<dbReference type="PROSITE" id="PS00491">
    <property type="entry name" value="PROLINE_PEPTIDASE"/>
    <property type="match status" value="1"/>
</dbReference>
<gene>
    <name evidence="10" type="ORF">MOBT1_003048</name>
</gene>
<dbReference type="InterPro" id="IPR050422">
    <property type="entry name" value="X-Pro_aminopeptidase_P"/>
</dbReference>
<dbReference type="PANTHER" id="PTHR43763">
    <property type="entry name" value="XAA-PRO AMINOPEPTIDASE 1"/>
    <property type="match status" value="1"/>
</dbReference>
<dbReference type="FunFam" id="3.90.230.10:FF:000009">
    <property type="entry name" value="xaa-Pro aminopeptidase 2"/>
    <property type="match status" value="1"/>
</dbReference>
<keyword evidence="11" id="KW-1185">Reference proteome</keyword>
<dbReference type="Pfam" id="PF01321">
    <property type="entry name" value="Creatinase_N"/>
    <property type="match status" value="1"/>
</dbReference>
<evidence type="ECO:0000256" key="4">
    <source>
        <dbReference type="ARBA" id="ARBA00022801"/>
    </source>
</evidence>
<dbReference type="InterPro" id="IPR000994">
    <property type="entry name" value="Pept_M24"/>
</dbReference>
<feature type="domain" description="Peptidase M24" evidence="7">
    <location>
        <begin position="345"/>
        <end position="562"/>
    </location>
</feature>
<dbReference type="InterPro" id="IPR001131">
    <property type="entry name" value="Peptidase_M24B_aminopep-P_CS"/>
</dbReference>
<evidence type="ECO:0000259" key="7">
    <source>
        <dbReference type="Pfam" id="PF00557"/>
    </source>
</evidence>
<dbReference type="Gene3D" id="3.40.350.10">
    <property type="entry name" value="Creatinase/prolidase N-terminal domain"/>
    <property type="match status" value="2"/>
</dbReference>
<dbReference type="GO" id="GO:0070006">
    <property type="term" value="F:metalloaminopeptidase activity"/>
    <property type="evidence" value="ECO:0007669"/>
    <property type="project" value="InterPro"/>
</dbReference>
<evidence type="ECO:0000256" key="1">
    <source>
        <dbReference type="ARBA" id="ARBA00001936"/>
    </source>
</evidence>
<evidence type="ECO:0000256" key="5">
    <source>
        <dbReference type="ARBA" id="ARBA00023211"/>
    </source>
</evidence>
<dbReference type="InterPro" id="IPR033740">
    <property type="entry name" value="Pept_M24B"/>
</dbReference>
<dbReference type="InterPro" id="IPR000587">
    <property type="entry name" value="Creatinase_N"/>
</dbReference>
<dbReference type="SUPFAM" id="SSF53092">
    <property type="entry name" value="Creatinase/prolidase N-terminal domain"/>
    <property type="match status" value="2"/>
</dbReference>
<protein>
    <submittedName>
        <fullName evidence="10">Xaa-Pro aminopeptidase</fullName>
        <ecNumber evidence="10">3.4.11.9</ecNumber>
    </submittedName>
</protein>
<dbReference type="CDD" id="cd01085">
    <property type="entry name" value="APP"/>
    <property type="match status" value="1"/>
</dbReference>
<evidence type="ECO:0000259" key="9">
    <source>
        <dbReference type="Pfam" id="PF16188"/>
    </source>
</evidence>
<evidence type="ECO:0000256" key="2">
    <source>
        <dbReference type="ARBA" id="ARBA00008766"/>
    </source>
</evidence>
<evidence type="ECO:0000313" key="10">
    <source>
        <dbReference type="EMBL" id="WFD04341.1"/>
    </source>
</evidence>
<dbReference type="PANTHER" id="PTHR43763:SF17">
    <property type="entry name" value="AMINOPEPTIDASE P, CYTOPLASMIC-RELATED"/>
    <property type="match status" value="1"/>
</dbReference>
<dbReference type="Pfam" id="PF16188">
    <property type="entry name" value="Peptidase_M24_C"/>
    <property type="match status" value="1"/>
</dbReference>
<dbReference type="InterPro" id="IPR029149">
    <property type="entry name" value="Creatin/AminoP/Spt16_N"/>
</dbReference>
<evidence type="ECO:0000313" key="11">
    <source>
        <dbReference type="Proteomes" id="UP001214603"/>
    </source>
</evidence>
<dbReference type="InterPro" id="IPR032416">
    <property type="entry name" value="Peptidase_M24_C"/>
</dbReference>
<comment type="cofactor">
    <cofactor evidence="1">
        <name>Mn(2+)</name>
        <dbReference type="ChEBI" id="CHEBI:29035"/>
    </cofactor>
</comment>
<proteinExistence type="inferred from homology"/>
<feature type="domain" description="Peptidase M24 C-terminal" evidence="9">
    <location>
        <begin position="573"/>
        <end position="631"/>
    </location>
</feature>
<keyword evidence="4 10" id="KW-0378">Hydrolase</keyword>
<keyword evidence="10" id="KW-0645">Protease</keyword>
<evidence type="ECO:0000259" key="8">
    <source>
        <dbReference type="Pfam" id="PF01321"/>
    </source>
</evidence>
<dbReference type="Proteomes" id="UP001214603">
    <property type="component" value="Chromosome 8"/>
</dbReference>
<dbReference type="SUPFAM" id="SSF55920">
    <property type="entry name" value="Creatinase/aminopeptidase"/>
    <property type="match status" value="1"/>
</dbReference>
<dbReference type="EMBL" id="CP119941">
    <property type="protein sequence ID" value="WFD04341.1"/>
    <property type="molecule type" value="Genomic_DNA"/>
</dbReference>
<dbReference type="EC" id="3.4.11.9" evidence="10"/>
<accession>A0AAF0IXQ2</accession>
<dbReference type="GO" id="GO:0046872">
    <property type="term" value="F:metal ion binding"/>
    <property type="evidence" value="ECO:0007669"/>
    <property type="project" value="UniProtKB-KW"/>
</dbReference>